<comment type="caution">
    <text evidence="6">The sequence shown here is derived from an EMBL/GenBank/DDBJ whole genome shotgun (WGS) entry which is preliminary data.</text>
</comment>
<dbReference type="GO" id="GO:0016020">
    <property type="term" value="C:membrane"/>
    <property type="evidence" value="ECO:0007669"/>
    <property type="project" value="UniProtKB-SubCell"/>
</dbReference>
<feature type="region of interest" description="Disordered" evidence="5">
    <location>
        <begin position="1"/>
        <end position="20"/>
    </location>
</feature>
<dbReference type="Pfam" id="PF01697">
    <property type="entry name" value="Glyco_transf_92"/>
    <property type="match status" value="1"/>
</dbReference>
<keyword evidence="2" id="KW-0328">Glycosyltransferase</keyword>
<evidence type="ECO:0000256" key="4">
    <source>
        <dbReference type="ARBA" id="ARBA00023136"/>
    </source>
</evidence>
<gene>
    <name evidence="6" type="ORF">ISN26_02580</name>
</gene>
<protein>
    <submittedName>
        <fullName evidence="6">Glycosyltransferase family 92 protein</fullName>
    </submittedName>
</protein>
<evidence type="ECO:0000256" key="1">
    <source>
        <dbReference type="ARBA" id="ARBA00004370"/>
    </source>
</evidence>
<organism evidence="6 7">
    <name type="scientific">Candidatus Amphirhobacter heronislandensis</name>
    <dbReference type="NCBI Taxonomy" id="1732024"/>
    <lineage>
        <taxon>Bacteria</taxon>
        <taxon>Pseudomonadati</taxon>
        <taxon>Pseudomonadota</taxon>
        <taxon>Gammaproteobacteria</taxon>
        <taxon>Candidatus Tethybacterales</taxon>
        <taxon>Candidatus Tethybacteraceae</taxon>
        <taxon>Candidatus Amphirhobacter</taxon>
    </lineage>
</organism>
<keyword evidence="3" id="KW-0808">Transferase</keyword>
<comment type="subcellular location">
    <subcellularLocation>
        <location evidence="1">Membrane</location>
    </subcellularLocation>
</comment>
<evidence type="ECO:0000256" key="2">
    <source>
        <dbReference type="ARBA" id="ARBA00022676"/>
    </source>
</evidence>
<dbReference type="Proteomes" id="UP000604381">
    <property type="component" value="Unassembled WGS sequence"/>
</dbReference>
<proteinExistence type="predicted"/>
<dbReference type="InterPro" id="IPR008166">
    <property type="entry name" value="Glyco_transf_92"/>
</dbReference>
<dbReference type="GO" id="GO:0016757">
    <property type="term" value="F:glycosyltransferase activity"/>
    <property type="evidence" value="ECO:0007669"/>
    <property type="project" value="UniProtKB-KW"/>
</dbReference>
<keyword evidence="4" id="KW-0472">Membrane</keyword>
<reference evidence="6" key="1">
    <citation type="submission" date="2020-10" db="EMBL/GenBank/DDBJ databases">
        <title>An improved Amphimedon queenslandica hologenome assembly reveals how three proteobacterial symbionts can extend the metabolic phenotypic of their marine sponge host.</title>
        <authorList>
            <person name="Degnan B."/>
            <person name="Degnan S."/>
            <person name="Xiang X."/>
        </authorList>
    </citation>
    <scope>NUCLEOTIDE SEQUENCE</scope>
    <source>
        <strain evidence="6">AqS2</strain>
    </source>
</reference>
<dbReference type="AlphaFoldDB" id="A0A930XXS7"/>
<keyword evidence="7" id="KW-1185">Reference proteome</keyword>
<dbReference type="EMBL" id="JADHEI010000028">
    <property type="protein sequence ID" value="MBF2734964.1"/>
    <property type="molecule type" value="Genomic_DNA"/>
</dbReference>
<evidence type="ECO:0000256" key="3">
    <source>
        <dbReference type="ARBA" id="ARBA00022679"/>
    </source>
</evidence>
<evidence type="ECO:0000313" key="6">
    <source>
        <dbReference type="EMBL" id="MBF2734964.1"/>
    </source>
</evidence>
<sequence>MQEQILTYLDNRPPEPEPDRQGRVAIVASIGSGDESIAAWLKFHALAGVRDFHLYDDGAPAAAVEQAHRLAEKEGLKLTIMPWNLVVKTDYIKKNARTKLSSLLLAYCHAIGCYGSRCRWFAFIGTSDLMLPKKHATLAEPLQALQAYSNVSLPRREFAVFDKQGVQIEATQLADAPRKSKQAYRCLVDPCKVWRLREDRCNTTDMGRRTANDQGAVSWHCGPLSYRSRWSAFRSSASIQLNHYALAGHASETADASAIEFLKRHGFGSAEEFKASCP</sequence>
<name>A0A930XXS7_9GAMM</name>
<evidence type="ECO:0000313" key="7">
    <source>
        <dbReference type="Proteomes" id="UP000604381"/>
    </source>
</evidence>
<evidence type="ECO:0000256" key="5">
    <source>
        <dbReference type="SAM" id="MobiDB-lite"/>
    </source>
</evidence>
<accession>A0A930XXS7</accession>